<dbReference type="InterPro" id="IPR001789">
    <property type="entry name" value="Sig_transdc_resp-reg_receiver"/>
</dbReference>
<dbReference type="SUPFAM" id="SSF52172">
    <property type="entry name" value="CheY-like"/>
    <property type="match status" value="1"/>
</dbReference>
<accession>A0A2H0VEG1</accession>
<feature type="modified residue" description="4-aspartylphosphate" evidence="2">
    <location>
        <position position="55"/>
    </location>
</feature>
<comment type="caution">
    <text evidence="4">The sequence shown here is derived from an EMBL/GenBank/DDBJ whole genome shotgun (WGS) entry which is preliminary data.</text>
</comment>
<evidence type="ECO:0000256" key="2">
    <source>
        <dbReference type="PROSITE-ProRule" id="PRU00169"/>
    </source>
</evidence>
<protein>
    <recommendedName>
        <fullName evidence="3">Response regulatory domain-containing protein</fullName>
    </recommendedName>
</protein>
<dbReference type="AlphaFoldDB" id="A0A2H0VEG1"/>
<dbReference type="PROSITE" id="PS50110">
    <property type="entry name" value="RESPONSE_REGULATORY"/>
    <property type="match status" value="1"/>
</dbReference>
<reference evidence="5" key="1">
    <citation type="submission" date="2017-09" db="EMBL/GenBank/DDBJ databases">
        <title>Depth-based differentiation of microbial function through sediment-hosted aquifers and enrichment of novel symbionts in the deep terrestrial subsurface.</title>
        <authorList>
            <person name="Probst A.J."/>
            <person name="Ladd B."/>
            <person name="Jarett J.K."/>
            <person name="Geller-Mcgrath D.E."/>
            <person name="Sieber C.M.K."/>
            <person name="Emerson J.B."/>
            <person name="Anantharaman K."/>
            <person name="Thomas B.C."/>
            <person name="Malmstrom R."/>
            <person name="Stieglmeier M."/>
            <person name="Klingl A."/>
            <person name="Woyke T."/>
            <person name="Ryan C.M."/>
            <person name="Banfield J.F."/>
        </authorList>
    </citation>
    <scope>NUCLEOTIDE SEQUENCE [LARGE SCALE GENOMIC DNA]</scope>
</reference>
<sequence>MESKHHILLIDDDPVIQRLMGAKLSKAGYEVLYANDSPTGREIARRLQPALILLDIRMPNEDGFAVARRLHEEEPTKDIPIIFLTNEDLSREGEQWAKEKWVVDYFHKSIDPDEFIERIQKIVQPKRAGVKEGKLINPK</sequence>
<gene>
    <name evidence="4" type="ORF">COT91_01195</name>
</gene>
<dbReference type="GO" id="GO:0000160">
    <property type="term" value="P:phosphorelay signal transduction system"/>
    <property type="evidence" value="ECO:0007669"/>
    <property type="project" value="InterPro"/>
</dbReference>
<keyword evidence="1 2" id="KW-0597">Phosphoprotein</keyword>
<organism evidence="4 5">
    <name type="scientific">Candidatus Doudnabacteria bacterium CG10_big_fil_rev_8_21_14_0_10_41_10</name>
    <dbReference type="NCBI Taxonomy" id="1974551"/>
    <lineage>
        <taxon>Bacteria</taxon>
        <taxon>Candidatus Doudnaibacteriota</taxon>
    </lineage>
</organism>
<dbReference type="PANTHER" id="PTHR44591">
    <property type="entry name" value="STRESS RESPONSE REGULATOR PROTEIN 1"/>
    <property type="match status" value="1"/>
</dbReference>
<dbReference type="Pfam" id="PF00072">
    <property type="entry name" value="Response_reg"/>
    <property type="match status" value="1"/>
</dbReference>
<evidence type="ECO:0000313" key="4">
    <source>
        <dbReference type="EMBL" id="PIR97488.1"/>
    </source>
</evidence>
<dbReference type="InterPro" id="IPR011006">
    <property type="entry name" value="CheY-like_superfamily"/>
</dbReference>
<evidence type="ECO:0000313" key="5">
    <source>
        <dbReference type="Proteomes" id="UP000230557"/>
    </source>
</evidence>
<dbReference type="PANTHER" id="PTHR44591:SF3">
    <property type="entry name" value="RESPONSE REGULATORY DOMAIN-CONTAINING PROTEIN"/>
    <property type="match status" value="1"/>
</dbReference>
<evidence type="ECO:0000259" key="3">
    <source>
        <dbReference type="PROSITE" id="PS50110"/>
    </source>
</evidence>
<name>A0A2H0VEG1_9BACT</name>
<dbReference type="EMBL" id="PFAJ01000015">
    <property type="protein sequence ID" value="PIR97488.1"/>
    <property type="molecule type" value="Genomic_DNA"/>
</dbReference>
<dbReference type="SMART" id="SM00448">
    <property type="entry name" value="REC"/>
    <property type="match status" value="1"/>
</dbReference>
<proteinExistence type="predicted"/>
<dbReference type="Gene3D" id="3.40.50.2300">
    <property type="match status" value="1"/>
</dbReference>
<evidence type="ECO:0000256" key="1">
    <source>
        <dbReference type="ARBA" id="ARBA00022553"/>
    </source>
</evidence>
<feature type="domain" description="Response regulatory" evidence="3">
    <location>
        <begin position="6"/>
        <end position="123"/>
    </location>
</feature>
<dbReference type="Proteomes" id="UP000230557">
    <property type="component" value="Unassembled WGS sequence"/>
</dbReference>
<dbReference type="InterPro" id="IPR050595">
    <property type="entry name" value="Bact_response_regulator"/>
</dbReference>